<evidence type="ECO:0000259" key="2">
    <source>
        <dbReference type="Pfam" id="PF20150"/>
    </source>
</evidence>
<comment type="caution">
    <text evidence="3">The sequence shown here is derived from an EMBL/GenBank/DDBJ whole genome shotgun (WGS) entry which is preliminary data.</text>
</comment>
<evidence type="ECO:0000313" key="3">
    <source>
        <dbReference type="EMBL" id="OHE92752.1"/>
    </source>
</evidence>
<dbReference type="PANTHER" id="PTHR35910">
    <property type="entry name" value="2EXR DOMAIN-CONTAINING PROTEIN"/>
    <property type="match status" value="1"/>
</dbReference>
<evidence type="ECO:0000256" key="1">
    <source>
        <dbReference type="SAM" id="MobiDB-lite"/>
    </source>
</evidence>
<organism evidence="3 4">
    <name type="scientific">Colletotrichum orchidophilum</name>
    <dbReference type="NCBI Taxonomy" id="1209926"/>
    <lineage>
        <taxon>Eukaryota</taxon>
        <taxon>Fungi</taxon>
        <taxon>Dikarya</taxon>
        <taxon>Ascomycota</taxon>
        <taxon>Pezizomycotina</taxon>
        <taxon>Sordariomycetes</taxon>
        <taxon>Hypocreomycetidae</taxon>
        <taxon>Glomerellales</taxon>
        <taxon>Glomerellaceae</taxon>
        <taxon>Colletotrichum</taxon>
    </lineage>
</organism>
<proteinExistence type="predicted"/>
<feature type="region of interest" description="Disordered" evidence="1">
    <location>
        <begin position="77"/>
        <end position="100"/>
    </location>
</feature>
<sequence length="509" mass="57466">MAPKTFHCFLTLPYEIRREIYWLATPPRIVRVKEKTAVECEDFMETLRTHPAQLQIHPDIEFFSVNCASEIRKRMRNGRNSRQTTLEEHGITGGKPIPQPWTPSAQCPETPLAWLSDNPEVAWELVREGYLYSKAPIPTLLHTCVESRRELVRGGYNLAFATRTAEPRTWFHFDRDTLFLSHDDYEKEQRPRLLSGGPWDVGQFAAADLRRVRRLALERSACVLYDAGAVPPGQNRPAAVPLIVSLLLRLLGAVEELWFVEWTLGDVEDWPGFPPCFPPPRWRSGRRVMPAVVGASVVDAARGSGDLLAVDVELVDVAGLGGGYEDAFGFHGLRSGFGASQFVDFMENRGGVGIGAGAAAASLYAEYLCRLRRDLLERQRAVLVTRGEGDGEAQAANDDTTGCWRIPETRIVHVLPRSMVEYLYEERRRTAAGLSVLQTEWANLTKQELCRADGDSVHLNSTLSKREEFEERHWRAGVCRDDESCQGSCIWRREGNRIKKWWVQHGPSL</sequence>
<reference evidence="3 4" key="1">
    <citation type="submission" date="2016-09" db="EMBL/GenBank/DDBJ databases">
        <authorList>
            <person name="Capua I."/>
            <person name="De Benedictis P."/>
            <person name="Joannis T."/>
            <person name="Lombin L.H."/>
            <person name="Cattoli G."/>
        </authorList>
    </citation>
    <scope>NUCLEOTIDE SEQUENCE [LARGE SCALE GENOMIC DNA]</scope>
    <source>
        <strain evidence="3 4">IMI 309357</strain>
    </source>
</reference>
<dbReference type="EMBL" id="MJBS01000138">
    <property type="protein sequence ID" value="OHE92752.1"/>
    <property type="molecule type" value="Genomic_DNA"/>
</dbReference>
<gene>
    <name evidence="3" type="ORF">CORC01_11970</name>
</gene>
<keyword evidence="4" id="KW-1185">Reference proteome</keyword>
<accession>A0A1G4AUL5</accession>
<dbReference type="Proteomes" id="UP000176998">
    <property type="component" value="Unassembled WGS sequence"/>
</dbReference>
<dbReference type="RefSeq" id="XP_022469920.1">
    <property type="nucleotide sequence ID" value="XM_022623592.1"/>
</dbReference>
<protein>
    <recommendedName>
        <fullName evidence="2">2EXR domain-containing protein</fullName>
    </recommendedName>
</protein>
<feature type="domain" description="2EXR" evidence="2">
    <location>
        <begin position="6"/>
        <end position="178"/>
    </location>
</feature>
<evidence type="ECO:0000313" key="4">
    <source>
        <dbReference type="Proteomes" id="UP000176998"/>
    </source>
</evidence>
<dbReference type="GeneID" id="34565102"/>
<dbReference type="Pfam" id="PF20150">
    <property type="entry name" value="2EXR"/>
    <property type="match status" value="1"/>
</dbReference>
<dbReference type="OrthoDB" id="4844493at2759"/>
<dbReference type="PANTHER" id="PTHR35910:SF1">
    <property type="entry name" value="2EXR DOMAIN-CONTAINING PROTEIN"/>
    <property type="match status" value="1"/>
</dbReference>
<dbReference type="AlphaFoldDB" id="A0A1G4AUL5"/>
<dbReference type="InterPro" id="IPR045518">
    <property type="entry name" value="2EXR"/>
</dbReference>
<name>A0A1G4AUL5_9PEZI</name>